<feature type="compositionally biased region" description="Polar residues" evidence="5">
    <location>
        <begin position="1"/>
        <end position="13"/>
    </location>
</feature>
<evidence type="ECO:0000256" key="5">
    <source>
        <dbReference type="SAM" id="MobiDB-lite"/>
    </source>
</evidence>
<evidence type="ECO:0000313" key="7">
    <source>
        <dbReference type="EMBL" id="KKQ91428.1"/>
    </source>
</evidence>
<dbReference type="InterPro" id="IPR021131">
    <property type="entry name" value="Ribosomal_uL15/eL18"/>
</dbReference>
<comment type="caution">
    <text evidence="7">The sequence shown here is derived from an EMBL/GenBank/DDBJ whole genome shotgun (WGS) entry which is preliminary data.</text>
</comment>
<keyword evidence="2" id="KW-0687">Ribonucleoprotein</keyword>
<evidence type="ECO:0000313" key="8">
    <source>
        <dbReference type="Proteomes" id="UP000033841"/>
    </source>
</evidence>
<dbReference type="AlphaFoldDB" id="A0A0G0LHR3"/>
<accession>A0A0G0LHR3</accession>
<reference evidence="7 8" key="1">
    <citation type="journal article" date="2015" name="Nature">
        <title>rRNA introns, odd ribosomes, and small enigmatic genomes across a large radiation of phyla.</title>
        <authorList>
            <person name="Brown C.T."/>
            <person name="Hug L.A."/>
            <person name="Thomas B.C."/>
            <person name="Sharon I."/>
            <person name="Castelle C.J."/>
            <person name="Singh A."/>
            <person name="Wilkins M.J."/>
            <person name="Williams K.H."/>
            <person name="Banfield J.F."/>
        </authorList>
    </citation>
    <scope>NUCLEOTIDE SEQUENCE [LARGE SCALE GENOMIC DNA]</scope>
</reference>
<dbReference type="Proteomes" id="UP000033841">
    <property type="component" value="Unassembled WGS sequence"/>
</dbReference>
<feature type="domain" description="Large ribosomal subunit protein uL15/eL18" evidence="6">
    <location>
        <begin position="79"/>
        <end position="149"/>
    </location>
</feature>
<dbReference type="Pfam" id="PF00828">
    <property type="entry name" value="Ribosomal_L27A"/>
    <property type="match status" value="1"/>
</dbReference>
<proteinExistence type="predicted"/>
<dbReference type="EMBL" id="LBVR01000012">
    <property type="protein sequence ID" value="KKQ91428.1"/>
    <property type="molecule type" value="Genomic_DNA"/>
</dbReference>
<dbReference type="Gene3D" id="3.100.10.10">
    <property type="match status" value="1"/>
</dbReference>
<sequence>MEILNSLSKTTTKSARRRGRGYGSKSGGHTTGRGAKGDLVRGKSKLTFDGTKIKKGWIKRLPFLRGKHRTNSRASNLAFNLYQIEKWFKKDEIVSKESLTKKANLPKSEIPKTFKILSTGGITKALTFKGLTLSKTTQRLILKADGKIE</sequence>
<dbReference type="GO" id="GO:0005840">
    <property type="term" value="C:ribosome"/>
    <property type="evidence" value="ECO:0007669"/>
    <property type="project" value="UniProtKB-KW"/>
</dbReference>
<evidence type="ECO:0000256" key="2">
    <source>
        <dbReference type="ARBA" id="ARBA00023274"/>
    </source>
</evidence>
<evidence type="ECO:0000256" key="1">
    <source>
        <dbReference type="ARBA" id="ARBA00022980"/>
    </source>
</evidence>
<evidence type="ECO:0000256" key="4">
    <source>
        <dbReference type="RuleBase" id="RU003889"/>
    </source>
</evidence>
<evidence type="ECO:0000259" key="6">
    <source>
        <dbReference type="Pfam" id="PF00828"/>
    </source>
</evidence>
<dbReference type="GO" id="GO:1990904">
    <property type="term" value="C:ribonucleoprotein complex"/>
    <property type="evidence" value="ECO:0007669"/>
    <property type="project" value="UniProtKB-KW"/>
</dbReference>
<dbReference type="SUPFAM" id="SSF52080">
    <property type="entry name" value="Ribosomal proteins L15p and L18e"/>
    <property type="match status" value="1"/>
</dbReference>
<dbReference type="InterPro" id="IPR036227">
    <property type="entry name" value="Ribosomal_uL15/eL18_sf"/>
</dbReference>
<keyword evidence="1" id="KW-0689">Ribosomal protein</keyword>
<organism evidence="7 8">
    <name type="scientific">Candidatus Shapirobacteria bacterium GW2011_GWE1_38_92</name>
    <dbReference type="NCBI Taxonomy" id="1618489"/>
    <lineage>
        <taxon>Bacteria</taxon>
        <taxon>Candidatus Shapironibacteriota</taxon>
    </lineage>
</organism>
<evidence type="ECO:0000256" key="3">
    <source>
        <dbReference type="ARBA" id="ARBA00035497"/>
    </source>
</evidence>
<feature type="compositionally biased region" description="Gly residues" evidence="5">
    <location>
        <begin position="21"/>
        <end position="31"/>
    </location>
</feature>
<gene>
    <name evidence="7" type="ORF">UT14_C0012G0002</name>
</gene>
<protein>
    <recommendedName>
        <fullName evidence="3 4">50S ribosomal protein L15</fullName>
    </recommendedName>
</protein>
<feature type="region of interest" description="Disordered" evidence="5">
    <location>
        <begin position="1"/>
        <end position="38"/>
    </location>
</feature>
<name>A0A0G0LHR3_9BACT</name>